<dbReference type="GO" id="GO:0005743">
    <property type="term" value="C:mitochondrial inner membrane"/>
    <property type="evidence" value="ECO:0007669"/>
    <property type="project" value="UniProtKB-SubCell"/>
</dbReference>
<evidence type="ECO:0000256" key="7">
    <source>
        <dbReference type="ARBA" id="ARBA00023128"/>
    </source>
</evidence>
<keyword evidence="4 9" id="KW-0812">Transmembrane</keyword>
<dbReference type="Proteomes" id="UP000052978">
    <property type="component" value="Unassembled WGS sequence"/>
</dbReference>
<reference evidence="9 10" key="1">
    <citation type="journal article" date="2013" name="Nat. Commun.">
        <title>Genome analysis reveals insights into physiology and longevity of the Brandt's bat Myotis brandtii.</title>
        <authorList>
            <person name="Seim I."/>
            <person name="Fang X."/>
            <person name="Xiong Z."/>
            <person name="Lobanov A.V."/>
            <person name="Huang Z."/>
            <person name="Ma S."/>
            <person name="Feng Y."/>
            <person name="Turanov A.A."/>
            <person name="Zhu Y."/>
            <person name="Lenz T.L."/>
            <person name="Gerashchenko M.V."/>
            <person name="Fan D."/>
            <person name="Hee Yim S."/>
            <person name="Yao X."/>
            <person name="Jordan D."/>
            <person name="Xiong Y."/>
            <person name="Ma Y."/>
            <person name="Lyapunov A.N."/>
            <person name="Chen G."/>
            <person name="Kulakova O.I."/>
            <person name="Sun Y."/>
            <person name="Lee S.G."/>
            <person name="Bronson R.T."/>
            <person name="Moskalev A.A."/>
            <person name="Sunyaev S.R."/>
            <person name="Zhang G."/>
            <person name="Krogh A."/>
            <person name="Wang J."/>
            <person name="Gladyshev V.N."/>
        </authorList>
    </citation>
    <scope>NUCLEOTIDE SEQUENCE [LARGE SCALE GENOMIC DNA]</scope>
</reference>
<keyword evidence="5" id="KW-0999">Mitochondrion inner membrane</keyword>
<dbReference type="PANTHER" id="PTHR15099">
    <property type="entry name" value="PROTEIN PM1"/>
    <property type="match status" value="1"/>
</dbReference>
<keyword evidence="6" id="KW-1133">Transmembrane helix</keyword>
<evidence type="ECO:0000256" key="4">
    <source>
        <dbReference type="ARBA" id="ARBA00022692"/>
    </source>
</evidence>
<evidence type="ECO:0000256" key="1">
    <source>
        <dbReference type="ARBA" id="ARBA00002812"/>
    </source>
</evidence>
<evidence type="ECO:0000256" key="3">
    <source>
        <dbReference type="ARBA" id="ARBA00006060"/>
    </source>
</evidence>
<comment type="subcellular location">
    <subcellularLocation>
        <location evidence="2">Mitochondrion inner membrane</location>
        <topology evidence="2">Multi-pass membrane protein</topology>
    </subcellularLocation>
</comment>
<evidence type="ECO:0000256" key="2">
    <source>
        <dbReference type="ARBA" id="ARBA00004448"/>
    </source>
</evidence>
<evidence type="ECO:0000256" key="6">
    <source>
        <dbReference type="ARBA" id="ARBA00022989"/>
    </source>
</evidence>
<protein>
    <submittedName>
        <fullName evidence="9">Transmembrane protein 11, mitochondrial</fullName>
    </submittedName>
</protein>
<evidence type="ECO:0000256" key="5">
    <source>
        <dbReference type="ARBA" id="ARBA00022792"/>
    </source>
</evidence>
<keyword evidence="10" id="KW-1185">Reference proteome</keyword>
<keyword evidence="8" id="KW-0472">Membrane</keyword>
<organism evidence="9 10">
    <name type="scientific">Myotis brandtii</name>
    <name type="common">Brandt's bat</name>
    <dbReference type="NCBI Taxonomy" id="109478"/>
    <lineage>
        <taxon>Eukaryota</taxon>
        <taxon>Metazoa</taxon>
        <taxon>Chordata</taxon>
        <taxon>Craniata</taxon>
        <taxon>Vertebrata</taxon>
        <taxon>Euteleostomi</taxon>
        <taxon>Mammalia</taxon>
        <taxon>Eutheria</taxon>
        <taxon>Laurasiatheria</taxon>
        <taxon>Chiroptera</taxon>
        <taxon>Yangochiroptera</taxon>
        <taxon>Vespertilionidae</taxon>
        <taxon>Myotis</taxon>
    </lineage>
</organism>
<evidence type="ECO:0000313" key="9">
    <source>
        <dbReference type="EMBL" id="EPQ11020.1"/>
    </source>
</evidence>
<keyword evidence="7" id="KW-0496">Mitochondrion</keyword>
<comment type="function">
    <text evidence="1">Plays a role in mitochondrial morphogenesis.</text>
</comment>
<accession>S7N4L9</accession>
<evidence type="ECO:0000313" key="10">
    <source>
        <dbReference type="Proteomes" id="UP000052978"/>
    </source>
</evidence>
<name>S7N4L9_MYOBR</name>
<sequence length="226" mass="25451">MALPVPVGSLSSHSRGPAHRVLRACWNGELVGTDCYIVHEIYNGENAQDQFEYELEQALEAQYKYIVIEPTRIGDETSRWITLGNYLHKTTVLAGTACLFTPLALPLDYSHYISLPAGVLSLACCTVYGISWQFDSCCNYQVEYNAYELSRLPLHTLTSSTPVVLVRKDHLHRKRLHSMIALATLVYCVKRCASSTPYDWTPLGSRQTAHSRQQSLQVAQEHFFAP</sequence>
<dbReference type="PANTHER" id="PTHR15099:SF2">
    <property type="entry name" value="TRANSMEMBRANE PROTEIN 11, MITOCHONDRIAL"/>
    <property type="match status" value="1"/>
</dbReference>
<dbReference type="EMBL" id="KE163157">
    <property type="protein sequence ID" value="EPQ11020.1"/>
    <property type="molecule type" value="Genomic_DNA"/>
</dbReference>
<dbReference type="GO" id="GO:0007007">
    <property type="term" value="P:inner mitochondrial membrane organization"/>
    <property type="evidence" value="ECO:0007669"/>
    <property type="project" value="TreeGrafter"/>
</dbReference>
<dbReference type="Pfam" id="PF14972">
    <property type="entry name" value="Mito_morph_reg"/>
    <property type="match status" value="1"/>
</dbReference>
<gene>
    <name evidence="9" type="ORF">D623_10001996</name>
</gene>
<comment type="similarity">
    <text evidence="3">Belongs to the TMEM11 family.</text>
</comment>
<dbReference type="InterPro" id="IPR026120">
    <property type="entry name" value="TMEM11"/>
</dbReference>
<evidence type="ECO:0000256" key="8">
    <source>
        <dbReference type="ARBA" id="ARBA00023136"/>
    </source>
</evidence>
<proteinExistence type="inferred from homology"/>
<dbReference type="AlphaFoldDB" id="S7N4L9"/>